<evidence type="ECO:0000256" key="1">
    <source>
        <dbReference type="SAM" id="MobiDB-lite"/>
    </source>
</evidence>
<sequence length="232" mass="26128">MRRLQCDQNFDARPAWTTPPDFQRGNRRSACHEGENFTHRPPERRAAGQQAQDSTHRPWASENPATRRGDSSACRKSTQRLPRVENNDASPCVKGRNRRTHHFSTHLLLCGPLQRFFTPTRYFVLERDFGGHSDPGGRREPPAWREPFCVSRWAGGRPPEGRPPAQRETPSHEDAGSEWSRRSGKGATGAMQTLKFYVGPAYGGLCSAHAIPRHPSPPSCSWRSEPPGTGWR</sequence>
<feature type="region of interest" description="Disordered" evidence="1">
    <location>
        <begin position="154"/>
        <end position="186"/>
    </location>
</feature>
<accession>A0AAV7T2R9</accession>
<dbReference type="AlphaFoldDB" id="A0AAV7T2R9"/>
<keyword evidence="3" id="KW-1185">Reference proteome</keyword>
<evidence type="ECO:0000313" key="3">
    <source>
        <dbReference type="Proteomes" id="UP001066276"/>
    </source>
</evidence>
<dbReference type="EMBL" id="JANPWB010000007">
    <property type="protein sequence ID" value="KAJ1170748.1"/>
    <property type="molecule type" value="Genomic_DNA"/>
</dbReference>
<feature type="compositionally biased region" description="Basic and acidic residues" evidence="1">
    <location>
        <begin position="30"/>
        <end position="46"/>
    </location>
</feature>
<feature type="region of interest" description="Disordered" evidence="1">
    <location>
        <begin position="1"/>
        <end position="96"/>
    </location>
</feature>
<dbReference type="Proteomes" id="UP001066276">
    <property type="component" value="Chromosome 4_1"/>
</dbReference>
<protein>
    <submittedName>
        <fullName evidence="2">Uncharacterized protein</fullName>
    </submittedName>
</protein>
<organism evidence="2 3">
    <name type="scientific">Pleurodeles waltl</name>
    <name type="common">Iberian ribbed newt</name>
    <dbReference type="NCBI Taxonomy" id="8319"/>
    <lineage>
        <taxon>Eukaryota</taxon>
        <taxon>Metazoa</taxon>
        <taxon>Chordata</taxon>
        <taxon>Craniata</taxon>
        <taxon>Vertebrata</taxon>
        <taxon>Euteleostomi</taxon>
        <taxon>Amphibia</taxon>
        <taxon>Batrachia</taxon>
        <taxon>Caudata</taxon>
        <taxon>Salamandroidea</taxon>
        <taxon>Salamandridae</taxon>
        <taxon>Pleurodelinae</taxon>
        <taxon>Pleurodeles</taxon>
    </lineage>
</organism>
<comment type="caution">
    <text evidence="2">The sequence shown here is derived from an EMBL/GenBank/DDBJ whole genome shotgun (WGS) entry which is preliminary data.</text>
</comment>
<gene>
    <name evidence="2" type="ORF">NDU88_002620</name>
</gene>
<feature type="compositionally biased region" description="Basic and acidic residues" evidence="1">
    <location>
        <begin position="169"/>
        <end position="181"/>
    </location>
</feature>
<name>A0AAV7T2R9_PLEWA</name>
<proteinExistence type="predicted"/>
<reference evidence="2" key="1">
    <citation type="journal article" date="2022" name="bioRxiv">
        <title>Sequencing and chromosome-scale assembly of the giantPleurodeles waltlgenome.</title>
        <authorList>
            <person name="Brown T."/>
            <person name="Elewa A."/>
            <person name="Iarovenko S."/>
            <person name="Subramanian E."/>
            <person name="Araus A.J."/>
            <person name="Petzold A."/>
            <person name="Susuki M."/>
            <person name="Suzuki K.-i.T."/>
            <person name="Hayashi T."/>
            <person name="Toyoda A."/>
            <person name="Oliveira C."/>
            <person name="Osipova E."/>
            <person name="Leigh N.D."/>
            <person name="Simon A."/>
            <person name="Yun M.H."/>
        </authorList>
    </citation>
    <scope>NUCLEOTIDE SEQUENCE</scope>
    <source>
        <strain evidence="2">20211129_DDA</strain>
        <tissue evidence="2">Liver</tissue>
    </source>
</reference>
<feature type="region of interest" description="Disordered" evidence="1">
    <location>
        <begin position="208"/>
        <end position="232"/>
    </location>
</feature>
<evidence type="ECO:0000313" key="2">
    <source>
        <dbReference type="EMBL" id="KAJ1170748.1"/>
    </source>
</evidence>